<dbReference type="GO" id="GO:0030010">
    <property type="term" value="P:establishment of cell polarity"/>
    <property type="evidence" value="ECO:0007669"/>
    <property type="project" value="TreeGrafter"/>
</dbReference>
<dbReference type="InterPro" id="IPR033511">
    <property type="entry name" value="Cdc24/Scd1_PH_dom"/>
</dbReference>
<feature type="compositionally biased region" description="Polar residues" evidence="2">
    <location>
        <begin position="574"/>
        <end position="583"/>
    </location>
</feature>
<dbReference type="GO" id="GO:0005085">
    <property type="term" value="F:guanyl-nucleotide exchange factor activity"/>
    <property type="evidence" value="ECO:0007669"/>
    <property type="project" value="InterPro"/>
</dbReference>
<dbReference type="PhylomeDB" id="A0A060T2M6"/>
<dbReference type="Gene3D" id="1.20.900.10">
    <property type="entry name" value="Dbl homology (DH) domain"/>
    <property type="match status" value="1"/>
</dbReference>
<feature type="coiled-coil region" evidence="1">
    <location>
        <begin position="399"/>
        <end position="426"/>
    </location>
</feature>
<dbReference type="SMART" id="SM00325">
    <property type="entry name" value="RhoGEF"/>
    <property type="match status" value="1"/>
</dbReference>
<dbReference type="GO" id="GO:0005634">
    <property type="term" value="C:nucleus"/>
    <property type="evidence" value="ECO:0007669"/>
    <property type="project" value="TreeGrafter"/>
</dbReference>
<dbReference type="Pfam" id="PF00564">
    <property type="entry name" value="PB1"/>
    <property type="match status" value="1"/>
</dbReference>
<dbReference type="PROSITE" id="PS50010">
    <property type="entry name" value="DH_2"/>
    <property type="match status" value="1"/>
</dbReference>
<dbReference type="Pfam" id="PF00621">
    <property type="entry name" value="RhoGEF"/>
    <property type="match status" value="1"/>
</dbReference>
<keyword evidence="1" id="KW-0175">Coiled coil</keyword>
<accession>A0A060T2M6</accession>
<dbReference type="InterPro" id="IPR000219">
    <property type="entry name" value="DH_dom"/>
</dbReference>
<evidence type="ECO:0000256" key="2">
    <source>
        <dbReference type="SAM" id="MobiDB-lite"/>
    </source>
</evidence>
<proteinExistence type="predicted"/>
<feature type="compositionally biased region" description="Low complexity" evidence="2">
    <location>
        <begin position="681"/>
        <end position="694"/>
    </location>
</feature>
<feature type="compositionally biased region" description="Polar residues" evidence="2">
    <location>
        <begin position="695"/>
        <end position="705"/>
    </location>
</feature>
<dbReference type="PROSITE" id="PS51745">
    <property type="entry name" value="PB1"/>
    <property type="match status" value="1"/>
</dbReference>
<feature type="domain" description="DH" evidence="3">
    <location>
        <begin position="235"/>
        <end position="409"/>
    </location>
</feature>
<sequence>MPIVGYAPQSRSMTALDTSLSLTPVGTSSVPLTPVGTTPSMASGGPIGAPIGAPMGGGPIGPMSSMGSFSGPPGAPPPSPSLYQICCTLRERFESIPGLEPYVAACYEQAQNTPAVFLNPDAGLDAVSFVWTFVRLGASLCALFNILGPSTILKSDIPVDVKAAKRAVYDFVQGLKAELGYHDDELFTISDVFSDSTGDLMKVLKTVQLLLAYMEDRKLIMPPMPPQPPRAPSCRRDRVVEELVSTEQKYVHDLEVLIDYRNRVQKMGLVSVDTLHALFPNLTNLVDFQRRLLVGIEHNASLPPEKQRFGVLFESLEDAFEVYKGYSLHQHQACDLALEAAPRLAPLSHVVEPTYELPAMLIKPIQRICKYPLLFRELIKATPEEWPYQSELYDGMESIERVTQSVNESKRKLDNAESVRDLQERLRDWRGHNLADFGELLHEGVFPVVKAGLEREYHLYLFENIILCCKESSNSMMSKKGINLSKKRPSVSGSAASSQSDTARSSLVLKGRIYMAYISSVSVSRRDGGFLLHLAWGKDDTDMGFFEIRFRNEELLGQWESTIRSMVARYENGNLTANGSSQSRDSDGYYSAKPAYLSGGSGGSVSTQAPSQQSSQQLQQQPTPLSSTASLPGLVNSQQGRTRSASTPSFGIVTPTSSGEAPPLPTNSQQIAQKAARIKSESAAPSSSSSLLSERQQQWGGSQVTMGGGERPSQIRVKLHYLEDTFLIMVPEGISYPQLVERIERKIRLCGKDTPCPLRLKYKDEDDDFVTITSDEDIQMAREIRMDSSDPRTTPLTIWIA</sequence>
<dbReference type="PANTHER" id="PTHR47339">
    <property type="entry name" value="CELL DIVISION CONTROL PROTEIN 24"/>
    <property type="match status" value="1"/>
</dbReference>
<dbReference type="CDD" id="cd00014">
    <property type="entry name" value="CH_SF"/>
    <property type="match status" value="1"/>
</dbReference>
<dbReference type="InterPro" id="IPR053793">
    <property type="entry name" value="PB1-like"/>
</dbReference>
<dbReference type="Gene3D" id="2.30.29.30">
    <property type="entry name" value="Pleckstrin-homology domain (PH domain)/Phosphotyrosine-binding domain (PTB)"/>
    <property type="match status" value="1"/>
</dbReference>
<gene>
    <name evidence="5" type="ORF">GNLVRS02_ARAD1A02662g</name>
</gene>
<organism evidence="5">
    <name type="scientific">Blastobotrys adeninivorans</name>
    <name type="common">Yeast</name>
    <name type="synonym">Arxula adeninivorans</name>
    <dbReference type="NCBI Taxonomy" id="409370"/>
    <lineage>
        <taxon>Eukaryota</taxon>
        <taxon>Fungi</taxon>
        <taxon>Dikarya</taxon>
        <taxon>Ascomycota</taxon>
        <taxon>Saccharomycotina</taxon>
        <taxon>Dipodascomycetes</taxon>
        <taxon>Dipodascales</taxon>
        <taxon>Trichomonascaceae</taxon>
        <taxon>Blastobotrys</taxon>
    </lineage>
</organism>
<dbReference type="InterPro" id="IPR035899">
    <property type="entry name" value="DBL_dom_sf"/>
</dbReference>
<reference evidence="5" key="2">
    <citation type="submission" date="2014-06" db="EMBL/GenBank/DDBJ databases">
        <title>The complete genome of Blastobotrys (Arxula) adeninivorans LS3 - a yeast of biotechnological interest.</title>
        <authorList>
            <person name="Kunze G."/>
            <person name="Gaillardin C."/>
            <person name="Czernicka M."/>
            <person name="Durrens P."/>
            <person name="Martin T."/>
            <person name="Boer E."/>
            <person name="Gabaldon T."/>
            <person name="Cruz J."/>
            <person name="Talla E."/>
            <person name="Marck C."/>
            <person name="Goffeau A."/>
            <person name="Barbe V."/>
            <person name="Baret P."/>
            <person name="Baronian K."/>
            <person name="Beier S."/>
            <person name="Bleykasten C."/>
            <person name="Bode R."/>
            <person name="Casaregola S."/>
            <person name="Despons L."/>
            <person name="Fairhead C."/>
            <person name="Giersberg M."/>
            <person name="Gierski P."/>
            <person name="Hahnel U."/>
            <person name="Hartmann A."/>
            <person name="Jankowska D."/>
            <person name="Jubin C."/>
            <person name="Jung P."/>
            <person name="Lafontaine I."/>
            <person name="Leh-Louis V."/>
            <person name="Lemaire M."/>
            <person name="Marcet-Houben M."/>
            <person name="Mascher M."/>
            <person name="Morel G."/>
            <person name="Richard G.-F."/>
            <person name="Riechen J."/>
            <person name="Sacerdot C."/>
            <person name="Sarkar A."/>
            <person name="Savel G."/>
            <person name="Schacherer J."/>
            <person name="Sherman D."/>
            <person name="Straub M.-L."/>
            <person name="Stein N."/>
            <person name="Thierry A."/>
            <person name="Trautwein-Schult A."/>
            <person name="Westhof E."/>
            <person name="Worch S."/>
            <person name="Dujon B."/>
            <person name="Souciet J.-L."/>
            <person name="Wincker P."/>
            <person name="Scholz U."/>
            <person name="Neuveglise N."/>
        </authorList>
    </citation>
    <scope>NUCLEOTIDE SEQUENCE</scope>
    <source>
        <strain evidence="5">LS3</strain>
    </source>
</reference>
<dbReference type="CDD" id="cd13246">
    <property type="entry name" value="PH_Scd1"/>
    <property type="match status" value="1"/>
</dbReference>
<protein>
    <submittedName>
        <fullName evidence="5">ARAD1A02662p</fullName>
    </submittedName>
</protein>
<dbReference type="InterPro" id="IPR011993">
    <property type="entry name" value="PH-like_dom_sf"/>
</dbReference>
<dbReference type="CDD" id="cd00160">
    <property type="entry name" value="RhoGEF"/>
    <property type="match status" value="1"/>
</dbReference>
<dbReference type="SMART" id="SM00666">
    <property type="entry name" value="PB1"/>
    <property type="match status" value="1"/>
</dbReference>
<dbReference type="SUPFAM" id="SSF48065">
    <property type="entry name" value="DBL homology domain (DH-domain)"/>
    <property type="match status" value="1"/>
</dbReference>
<dbReference type="InterPro" id="IPR053026">
    <property type="entry name" value="CDC42_GEF"/>
</dbReference>
<dbReference type="GO" id="GO:0005737">
    <property type="term" value="C:cytoplasm"/>
    <property type="evidence" value="ECO:0007669"/>
    <property type="project" value="TreeGrafter"/>
</dbReference>
<dbReference type="CDD" id="cd05992">
    <property type="entry name" value="PB1"/>
    <property type="match status" value="1"/>
</dbReference>
<feature type="compositionally biased region" description="Polar residues" evidence="2">
    <location>
        <begin position="635"/>
        <end position="659"/>
    </location>
</feature>
<feature type="compositionally biased region" description="Low complexity" evidence="2">
    <location>
        <begin position="606"/>
        <end position="628"/>
    </location>
</feature>
<dbReference type="InterPro" id="IPR000270">
    <property type="entry name" value="PB1_dom"/>
</dbReference>
<evidence type="ECO:0000256" key="1">
    <source>
        <dbReference type="SAM" id="Coils"/>
    </source>
</evidence>
<feature type="domain" description="PB1" evidence="4">
    <location>
        <begin position="714"/>
        <end position="801"/>
    </location>
</feature>
<dbReference type="SUPFAM" id="SSF54277">
    <property type="entry name" value="CAD &amp; PB1 domains"/>
    <property type="match status" value="1"/>
</dbReference>
<evidence type="ECO:0000259" key="4">
    <source>
        <dbReference type="PROSITE" id="PS51745"/>
    </source>
</evidence>
<evidence type="ECO:0000259" key="3">
    <source>
        <dbReference type="PROSITE" id="PS50010"/>
    </source>
</evidence>
<dbReference type="Pfam" id="PF15411">
    <property type="entry name" value="PH_10"/>
    <property type="match status" value="1"/>
</dbReference>
<feature type="region of interest" description="Disordered" evidence="2">
    <location>
        <begin position="600"/>
        <end position="711"/>
    </location>
</feature>
<dbReference type="PANTHER" id="PTHR47339:SF1">
    <property type="entry name" value="CELL DIVISION CONTROL PROTEIN 24"/>
    <property type="match status" value="1"/>
</dbReference>
<evidence type="ECO:0000313" key="5">
    <source>
        <dbReference type="EMBL" id="CDP33142.1"/>
    </source>
</evidence>
<feature type="region of interest" description="Disordered" evidence="2">
    <location>
        <begin position="574"/>
        <end position="593"/>
    </location>
</feature>
<reference evidence="5" key="1">
    <citation type="submission" date="2014-02" db="EMBL/GenBank/DDBJ databases">
        <authorList>
            <person name="Genoscope - CEA"/>
        </authorList>
    </citation>
    <scope>NUCLEOTIDE SEQUENCE</scope>
    <source>
        <strain evidence="5">LS3</strain>
    </source>
</reference>
<dbReference type="EMBL" id="HG937691">
    <property type="protein sequence ID" value="CDP33142.1"/>
    <property type="molecule type" value="Genomic_DNA"/>
</dbReference>
<dbReference type="InterPro" id="IPR010481">
    <property type="entry name" value="Cdc24/Scd1_N"/>
</dbReference>
<dbReference type="AlphaFoldDB" id="A0A060T2M6"/>
<dbReference type="GO" id="GO:0031106">
    <property type="term" value="P:septin ring organization"/>
    <property type="evidence" value="ECO:0007669"/>
    <property type="project" value="TreeGrafter"/>
</dbReference>
<dbReference type="GO" id="GO:0000935">
    <property type="term" value="C:division septum"/>
    <property type="evidence" value="ECO:0007669"/>
    <property type="project" value="TreeGrafter"/>
</dbReference>
<dbReference type="Pfam" id="PF06395">
    <property type="entry name" value="CDC24"/>
    <property type="match status" value="1"/>
</dbReference>
<dbReference type="GO" id="GO:0043332">
    <property type="term" value="C:mating projection tip"/>
    <property type="evidence" value="ECO:0007669"/>
    <property type="project" value="TreeGrafter"/>
</dbReference>
<dbReference type="SUPFAM" id="SSF50729">
    <property type="entry name" value="PH domain-like"/>
    <property type="match status" value="1"/>
</dbReference>
<dbReference type="Gene3D" id="3.10.20.90">
    <property type="entry name" value="Phosphatidylinositol 3-kinase Catalytic Subunit, Chain A, domain 1"/>
    <property type="match status" value="1"/>
</dbReference>
<name>A0A060T2M6_BLAAD</name>